<evidence type="ECO:0000313" key="7">
    <source>
        <dbReference type="Proteomes" id="UP001429984"/>
    </source>
</evidence>
<dbReference type="InterPro" id="IPR036390">
    <property type="entry name" value="WH_DNA-bd_sf"/>
</dbReference>
<keyword evidence="3" id="KW-0238">DNA-binding</keyword>
<dbReference type="SUPFAM" id="SSF46785">
    <property type="entry name" value="Winged helix' DNA-binding domain"/>
    <property type="match status" value="1"/>
</dbReference>
<gene>
    <name evidence="6" type="ORF">IU514_00535</name>
</gene>
<evidence type="ECO:0000313" key="6">
    <source>
        <dbReference type="EMBL" id="MBF6022502.1"/>
    </source>
</evidence>
<evidence type="ECO:0000259" key="5">
    <source>
        <dbReference type="PROSITE" id="PS50931"/>
    </source>
</evidence>
<dbReference type="RefSeq" id="WP_194929115.1">
    <property type="nucleotide sequence ID" value="NZ_JADLZT010000001.1"/>
</dbReference>
<evidence type="ECO:0000256" key="3">
    <source>
        <dbReference type="ARBA" id="ARBA00023125"/>
    </source>
</evidence>
<dbReference type="PANTHER" id="PTHR30537">
    <property type="entry name" value="HTH-TYPE TRANSCRIPTIONAL REGULATOR"/>
    <property type="match status" value="1"/>
</dbReference>
<evidence type="ECO:0000256" key="1">
    <source>
        <dbReference type="ARBA" id="ARBA00009437"/>
    </source>
</evidence>
<dbReference type="PROSITE" id="PS50931">
    <property type="entry name" value="HTH_LYSR"/>
    <property type="match status" value="1"/>
</dbReference>
<feature type="domain" description="HTH lysR-type" evidence="5">
    <location>
        <begin position="1"/>
        <end position="59"/>
    </location>
</feature>
<dbReference type="Proteomes" id="UP001429984">
    <property type="component" value="Unassembled WGS sequence"/>
</dbReference>
<organism evidence="6 7">
    <name type="scientific">Lysobacter niastensis</name>
    <dbReference type="NCBI Taxonomy" id="380629"/>
    <lineage>
        <taxon>Bacteria</taxon>
        <taxon>Pseudomonadati</taxon>
        <taxon>Pseudomonadota</taxon>
        <taxon>Gammaproteobacteria</taxon>
        <taxon>Lysobacterales</taxon>
        <taxon>Lysobacteraceae</taxon>
        <taxon>Lysobacter</taxon>
    </lineage>
</organism>
<keyword evidence="2" id="KW-0805">Transcription regulation</keyword>
<proteinExistence type="inferred from homology"/>
<comment type="similarity">
    <text evidence="1">Belongs to the LysR transcriptional regulatory family.</text>
</comment>
<dbReference type="EMBL" id="JADLZT010000001">
    <property type="protein sequence ID" value="MBF6022502.1"/>
    <property type="molecule type" value="Genomic_DNA"/>
</dbReference>
<dbReference type="InterPro" id="IPR058163">
    <property type="entry name" value="LysR-type_TF_proteobact-type"/>
</dbReference>
<dbReference type="InterPro" id="IPR005119">
    <property type="entry name" value="LysR_subst-bd"/>
</dbReference>
<sequence>MDRFDVMRLFVRVVERRSFTQAAHDMEVPRSPCTKVIHELENRLGTRLLQRTTRVVRPTLDGEAYYQRCLGILDDVEDADGAFRGATPKGLLRVEVQGTLARHFLLPGLPAFFERYPDIELSMSESERWVDLVHEGVDCALRWGELRDSDLVARQVATLERLTCATPAYFEKYGTPSGIGDLDGHRAVGLRSITTGLVTPLEFGSGANARTVSLPCTLSVNGTESYLAGIRLGLGLAQVPRFHVEDDLQRGTLIEVLKDTPPPPGPVSLLYQRTRQLSPRVRVFLDWAAREFAAHEISRA</sequence>
<name>A0ABS0B2J6_9GAMM</name>
<reference evidence="6 7" key="1">
    <citation type="submission" date="2020-11" db="EMBL/GenBank/DDBJ databases">
        <title>Draft Genome Sequence and Secondary Metabolite Biosynthetic Potential of the Lysobacter niastensis Type strain DSM 18481.</title>
        <authorList>
            <person name="Turrini P."/>
            <person name="Artuso I."/>
            <person name="Tescari M."/>
            <person name="Lugli G.A."/>
            <person name="Frangipani E."/>
            <person name="Ventura M."/>
            <person name="Visca P."/>
        </authorList>
    </citation>
    <scope>NUCLEOTIDE SEQUENCE [LARGE SCALE GENOMIC DNA]</scope>
    <source>
        <strain evidence="6 7">DSM 18481</strain>
    </source>
</reference>
<protein>
    <submittedName>
        <fullName evidence="6">LysR family transcriptional regulator</fullName>
    </submittedName>
</protein>
<dbReference type="InterPro" id="IPR000847">
    <property type="entry name" value="LysR_HTH_N"/>
</dbReference>
<keyword evidence="7" id="KW-1185">Reference proteome</keyword>
<dbReference type="SUPFAM" id="SSF53850">
    <property type="entry name" value="Periplasmic binding protein-like II"/>
    <property type="match status" value="1"/>
</dbReference>
<dbReference type="Gene3D" id="3.40.190.290">
    <property type="match status" value="1"/>
</dbReference>
<dbReference type="Gene3D" id="1.10.10.10">
    <property type="entry name" value="Winged helix-like DNA-binding domain superfamily/Winged helix DNA-binding domain"/>
    <property type="match status" value="1"/>
</dbReference>
<keyword evidence="4" id="KW-0804">Transcription</keyword>
<evidence type="ECO:0000256" key="4">
    <source>
        <dbReference type="ARBA" id="ARBA00023163"/>
    </source>
</evidence>
<dbReference type="Pfam" id="PF00126">
    <property type="entry name" value="HTH_1"/>
    <property type="match status" value="1"/>
</dbReference>
<dbReference type="CDD" id="cd08472">
    <property type="entry name" value="PBP2_CrgA_like_3"/>
    <property type="match status" value="1"/>
</dbReference>
<dbReference type="InterPro" id="IPR036388">
    <property type="entry name" value="WH-like_DNA-bd_sf"/>
</dbReference>
<accession>A0ABS0B2J6</accession>
<comment type="caution">
    <text evidence="6">The sequence shown here is derived from an EMBL/GenBank/DDBJ whole genome shotgun (WGS) entry which is preliminary data.</text>
</comment>
<dbReference type="PANTHER" id="PTHR30537:SF72">
    <property type="entry name" value="LYSR FAMILY TRANSCRIPTIONAL REGULATOR"/>
    <property type="match status" value="1"/>
</dbReference>
<evidence type="ECO:0000256" key="2">
    <source>
        <dbReference type="ARBA" id="ARBA00023015"/>
    </source>
</evidence>
<dbReference type="Pfam" id="PF03466">
    <property type="entry name" value="LysR_substrate"/>
    <property type="match status" value="1"/>
</dbReference>